<evidence type="ECO:0000313" key="1">
    <source>
        <dbReference type="EMBL" id="AZU99133.1"/>
    </source>
</evidence>
<protein>
    <submittedName>
        <fullName evidence="1">Excisionase</fullName>
    </submittedName>
</protein>
<proteinExistence type="predicted"/>
<organism evidence="1 2">
    <name type="scientific">Staphylococcus phage B122</name>
    <dbReference type="NCBI Taxonomy" id="2848096"/>
    <lineage>
        <taxon>Viruses</taxon>
        <taxon>Duplodnaviria</taxon>
        <taxon>Heunggongvirae</taxon>
        <taxon>Uroviricota</taxon>
        <taxon>Caudoviricetes</taxon>
        <taxon>Azeredovirinae</taxon>
        <taxon>Phietavirus</taxon>
        <taxon>Phietavirus B122</taxon>
    </lineage>
</organism>
<name>A0A3T0II78_9CAUD</name>
<dbReference type="GeneID" id="65068777"/>
<dbReference type="RefSeq" id="YP_010079826.1">
    <property type="nucleotide sequence ID" value="NC_054979.1"/>
</dbReference>
<dbReference type="Pfam" id="PF25604">
    <property type="entry name" value="DUF7938"/>
    <property type="match status" value="1"/>
</dbReference>
<dbReference type="EMBL" id="MK290764">
    <property type="protein sequence ID" value="AZU99133.1"/>
    <property type="molecule type" value="Genomic_DNA"/>
</dbReference>
<evidence type="ECO:0000313" key="2">
    <source>
        <dbReference type="Proteomes" id="UP000286823"/>
    </source>
</evidence>
<dbReference type="InterPro" id="IPR057698">
    <property type="entry name" value="DUF7938"/>
</dbReference>
<reference evidence="1 2" key="1">
    <citation type="submission" date="2018-12" db="EMBL/GenBank/DDBJ databases">
        <authorList>
            <person name="Botka T."/>
            <person name="Ruzickova V."/>
        </authorList>
    </citation>
    <scope>NUCLEOTIDE SEQUENCE [LARGE SCALE GENOMIC DNA]</scope>
</reference>
<dbReference type="Proteomes" id="UP000286823">
    <property type="component" value="Segment"/>
</dbReference>
<sequence>MTFKNNHNFNELVLTNEDIRILKNVLEDAVSVYDEYSVCNEESDFAYCLLRGLYTLDSLAISSNNV</sequence>
<keyword evidence="2" id="KW-1185">Reference proteome</keyword>
<dbReference type="KEGG" id="vg:65068777"/>
<accession>A0A3T0II78</accession>